<feature type="region of interest" description="Disordered" evidence="1">
    <location>
        <begin position="162"/>
        <end position="185"/>
    </location>
</feature>
<sequence>MTKFGAVIKECSSLHQIINDFLISDYKVDDPRLPNGCGIKLQKSGKLDFWFVLPGLPDCSSMVIPSGIEKSSDVDLSSKQQEVVDGMGCVPSPSCGETKEDDDLGDLVETEKLPKEYENFLARIQHLKRFMNSPENSLASKKAIASQLEIVPLREIQLPMNPESFPKINRKRTHSPQFRSFFPNP</sequence>
<dbReference type="AlphaFoldDB" id="A0A553PM40"/>
<gene>
    <name evidence="2" type="ORF">TCAL_16692</name>
</gene>
<protein>
    <submittedName>
        <fullName evidence="2">Uncharacterized protein</fullName>
    </submittedName>
</protein>
<evidence type="ECO:0000256" key="1">
    <source>
        <dbReference type="SAM" id="MobiDB-lite"/>
    </source>
</evidence>
<evidence type="ECO:0000313" key="3">
    <source>
        <dbReference type="Proteomes" id="UP000318571"/>
    </source>
</evidence>
<name>A0A553PM40_TIGCA</name>
<dbReference type="EMBL" id="VCGU01000003">
    <property type="protein sequence ID" value="TRY78744.1"/>
    <property type="molecule type" value="Genomic_DNA"/>
</dbReference>
<keyword evidence="3" id="KW-1185">Reference proteome</keyword>
<accession>A0A553PM40</accession>
<evidence type="ECO:0000313" key="2">
    <source>
        <dbReference type="EMBL" id="TRY78744.1"/>
    </source>
</evidence>
<dbReference type="Proteomes" id="UP000318571">
    <property type="component" value="Chromosome 11"/>
</dbReference>
<organism evidence="2 3">
    <name type="scientific">Tigriopus californicus</name>
    <name type="common">Marine copepod</name>
    <dbReference type="NCBI Taxonomy" id="6832"/>
    <lineage>
        <taxon>Eukaryota</taxon>
        <taxon>Metazoa</taxon>
        <taxon>Ecdysozoa</taxon>
        <taxon>Arthropoda</taxon>
        <taxon>Crustacea</taxon>
        <taxon>Multicrustacea</taxon>
        <taxon>Hexanauplia</taxon>
        <taxon>Copepoda</taxon>
        <taxon>Harpacticoida</taxon>
        <taxon>Harpacticidae</taxon>
        <taxon>Tigriopus</taxon>
    </lineage>
</organism>
<comment type="caution">
    <text evidence="2">The sequence shown here is derived from an EMBL/GenBank/DDBJ whole genome shotgun (WGS) entry which is preliminary data.</text>
</comment>
<reference evidence="2 3" key="1">
    <citation type="journal article" date="2018" name="Nat. Ecol. Evol.">
        <title>Genomic signatures of mitonuclear coevolution across populations of Tigriopus californicus.</title>
        <authorList>
            <person name="Barreto F.S."/>
            <person name="Watson E.T."/>
            <person name="Lima T.G."/>
            <person name="Willett C.S."/>
            <person name="Edmands S."/>
            <person name="Li W."/>
            <person name="Burton R.S."/>
        </authorList>
    </citation>
    <scope>NUCLEOTIDE SEQUENCE [LARGE SCALE GENOMIC DNA]</scope>
    <source>
        <strain evidence="2 3">San Diego</strain>
    </source>
</reference>
<proteinExistence type="predicted"/>